<organism evidence="1 2">
    <name type="scientific">Halteria grandinella</name>
    <dbReference type="NCBI Taxonomy" id="5974"/>
    <lineage>
        <taxon>Eukaryota</taxon>
        <taxon>Sar</taxon>
        <taxon>Alveolata</taxon>
        <taxon>Ciliophora</taxon>
        <taxon>Intramacronucleata</taxon>
        <taxon>Spirotrichea</taxon>
        <taxon>Stichotrichia</taxon>
        <taxon>Sporadotrichida</taxon>
        <taxon>Halteriidae</taxon>
        <taxon>Halteria</taxon>
    </lineage>
</organism>
<evidence type="ECO:0000313" key="1">
    <source>
        <dbReference type="EMBL" id="TNV82243.1"/>
    </source>
</evidence>
<evidence type="ECO:0000313" key="2">
    <source>
        <dbReference type="Proteomes" id="UP000785679"/>
    </source>
</evidence>
<accession>A0A8J8NW63</accession>
<dbReference type="EMBL" id="RRYP01005206">
    <property type="protein sequence ID" value="TNV82243.1"/>
    <property type="molecule type" value="Genomic_DNA"/>
</dbReference>
<comment type="caution">
    <text evidence="1">The sequence shown here is derived from an EMBL/GenBank/DDBJ whole genome shotgun (WGS) entry which is preliminary data.</text>
</comment>
<keyword evidence="2" id="KW-1185">Reference proteome</keyword>
<proteinExistence type="predicted"/>
<sequence>MQTNGWTQFKVRESCIQKLIVSITLRRQCLSDSMHKPKPKMLFRVSLSAEKRQDLINFTQNFKNALLSMKSTLRVPVSLNFMVSTLNSINSKRAQTESSAISLRQARQISFLTITKLQLKIAMCHMALGIRNQLSKFCNQSQNLENQKYKQPHRDRQAHLSFPKTLMKLQIT</sequence>
<dbReference type="Proteomes" id="UP000785679">
    <property type="component" value="Unassembled WGS sequence"/>
</dbReference>
<reference evidence="1" key="1">
    <citation type="submission" date="2019-06" db="EMBL/GenBank/DDBJ databases">
        <authorList>
            <person name="Zheng W."/>
        </authorList>
    </citation>
    <scope>NUCLEOTIDE SEQUENCE</scope>
    <source>
        <strain evidence="1">QDHG01</strain>
    </source>
</reference>
<name>A0A8J8NW63_HALGN</name>
<protein>
    <submittedName>
        <fullName evidence="1">Uncharacterized protein</fullName>
    </submittedName>
</protein>
<gene>
    <name evidence="1" type="ORF">FGO68_gene12706</name>
</gene>
<dbReference type="AlphaFoldDB" id="A0A8J8NW63"/>